<comment type="catalytic activity">
    <reaction evidence="5">
        <text>3'-dephospho-CoA + ATP = ADP + CoA + H(+)</text>
        <dbReference type="Rhea" id="RHEA:18245"/>
        <dbReference type="ChEBI" id="CHEBI:15378"/>
        <dbReference type="ChEBI" id="CHEBI:30616"/>
        <dbReference type="ChEBI" id="CHEBI:57287"/>
        <dbReference type="ChEBI" id="CHEBI:57328"/>
        <dbReference type="ChEBI" id="CHEBI:456216"/>
        <dbReference type="EC" id="2.7.1.24"/>
    </reaction>
</comment>
<dbReference type="HAMAP" id="MF_00376">
    <property type="entry name" value="Dephospho_CoA_kinase"/>
    <property type="match status" value="1"/>
</dbReference>
<evidence type="ECO:0000256" key="2">
    <source>
        <dbReference type="ARBA" id="ARBA00022741"/>
    </source>
</evidence>
<dbReference type="GO" id="GO:0015937">
    <property type="term" value="P:coenzyme A biosynthetic process"/>
    <property type="evidence" value="ECO:0007669"/>
    <property type="project" value="UniProtKB-UniRule"/>
</dbReference>
<keyword evidence="5 7" id="KW-0418">Kinase</keyword>
<evidence type="ECO:0000256" key="5">
    <source>
        <dbReference type="HAMAP-Rule" id="MF_00376"/>
    </source>
</evidence>
<dbReference type="GO" id="GO:0004140">
    <property type="term" value="F:dephospho-CoA kinase activity"/>
    <property type="evidence" value="ECO:0007669"/>
    <property type="project" value="UniProtKB-UniRule"/>
</dbReference>
<dbReference type="Pfam" id="PF01121">
    <property type="entry name" value="CoaE"/>
    <property type="match status" value="1"/>
</dbReference>
<proteinExistence type="inferred from homology"/>
<keyword evidence="3 5" id="KW-0067">ATP-binding</keyword>
<keyword evidence="8" id="KW-1185">Reference proteome</keyword>
<dbReference type="InterPro" id="IPR027417">
    <property type="entry name" value="P-loop_NTPase"/>
</dbReference>
<dbReference type="InterPro" id="IPR001977">
    <property type="entry name" value="Depp_CoAkinase"/>
</dbReference>
<evidence type="ECO:0000313" key="8">
    <source>
        <dbReference type="Proteomes" id="UP000661507"/>
    </source>
</evidence>
<keyword evidence="5" id="KW-0963">Cytoplasm</keyword>
<dbReference type="RefSeq" id="WP_188969211.1">
    <property type="nucleotide sequence ID" value="NZ_BMKW01000009.1"/>
</dbReference>
<organism evidence="7 8">
    <name type="scientific">Neoroseomonas lacus</name>
    <dbReference type="NCBI Taxonomy" id="287609"/>
    <lineage>
        <taxon>Bacteria</taxon>
        <taxon>Pseudomonadati</taxon>
        <taxon>Pseudomonadota</taxon>
        <taxon>Alphaproteobacteria</taxon>
        <taxon>Acetobacterales</taxon>
        <taxon>Acetobacteraceae</taxon>
        <taxon>Neoroseomonas</taxon>
    </lineage>
</organism>
<dbReference type="PANTHER" id="PTHR10695">
    <property type="entry name" value="DEPHOSPHO-COA KINASE-RELATED"/>
    <property type="match status" value="1"/>
</dbReference>
<comment type="function">
    <text evidence="5">Catalyzes the phosphorylation of the 3'-hydroxyl group of dephosphocoenzyme A to form coenzyme A.</text>
</comment>
<evidence type="ECO:0000256" key="6">
    <source>
        <dbReference type="NCBIfam" id="TIGR00152"/>
    </source>
</evidence>
<keyword evidence="2 5" id="KW-0547">Nucleotide-binding</keyword>
<dbReference type="NCBIfam" id="TIGR00152">
    <property type="entry name" value="dephospho-CoA kinase"/>
    <property type="match status" value="1"/>
</dbReference>
<dbReference type="PANTHER" id="PTHR10695:SF46">
    <property type="entry name" value="BIFUNCTIONAL COENZYME A SYNTHASE-RELATED"/>
    <property type="match status" value="1"/>
</dbReference>
<reference evidence="7" key="2">
    <citation type="submission" date="2020-09" db="EMBL/GenBank/DDBJ databases">
        <authorList>
            <person name="Sun Q."/>
            <person name="Zhou Y."/>
        </authorList>
    </citation>
    <scope>NUCLEOTIDE SEQUENCE</scope>
    <source>
        <strain evidence="7">CGMCC 1.3617</strain>
    </source>
</reference>
<dbReference type="EMBL" id="BMKW01000009">
    <property type="protein sequence ID" value="GGJ25632.1"/>
    <property type="molecule type" value="Genomic_DNA"/>
</dbReference>
<dbReference type="CDD" id="cd02022">
    <property type="entry name" value="DPCK"/>
    <property type="match status" value="1"/>
</dbReference>
<keyword evidence="4 5" id="KW-0173">Coenzyme A biosynthesis</keyword>
<comment type="subcellular location">
    <subcellularLocation>
        <location evidence="5">Cytoplasm</location>
    </subcellularLocation>
</comment>
<dbReference type="GO" id="GO:0005737">
    <property type="term" value="C:cytoplasm"/>
    <property type="evidence" value="ECO:0007669"/>
    <property type="project" value="UniProtKB-SubCell"/>
</dbReference>
<evidence type="ECO:0000313" key="7">
    <source>
        <dbReference type="EMBL" id="GGJ25632.1"/>
    </source>
</evidence>
<reference evidence="7" key="1">
    <citation type="journal article" date="2014" name="Int. J. Syst. Evol. Microbiol.">
        <title>Complete genome sequence of Corynebacterium casei LMG S-19264T (=DSM 44701T), isolated from a smear-ripened cheese.</title>
        <authorList>
            <consortium name="US DOE Joint Genome Institute (JGI-PGF)"/>
            <person name="Walter F."/>
            <person name="Albersmeier A."/>
            <person name="Kalinowski J."/>
            <person name="Ruckert C."/>
        </authorList>
    </citation>
    <scope>NUCLEOTIDE SEQUENCE</scope>
    <source>
        <strain evidence="7">CGMCC 1.3617</strain>
    </source>
</reference>
<dbReference type="GO" id="GO:0005524">
    <property type="term" value="F:ATP binding"/>
    <property type="evidence" value="ECO:0007669"/>
    <property type="project" value="UniProtKB-UniRule"/>
</dbReference>
<comment type="pathway">
    <text evidence="5">Cofactor biosynthesis; coenzyme A biosynthesis; CoA from (R)-pantothenate: step 5/5.</text>
</comment>
<dbReference type="Gene3D" id="3.40.50.300">
    <property type="entry name" value="P-loop containing nucleotide triphosphate hydrolases"/>
    <property type="match status" value="1"/>
</dbReference>
<sequence>MIVIGLTGSIGMGKSTATTTFRRLGVPVFDADAAVHRLQARGGRAVAPIAAAFPGCTIDGRVNREALRRAVLGNPAALKRLERIVHPLVRDEERRFLARARRDGRRLVVLDVPLLLETGGEKRVDRVVVVSAPAAVQAVRVLRRPGMTTERLASIRARQMPDAEKRRRADHVVPTGLSRRFAQAAILRLVRTLTR</sequence>
<protein>
    <recommendedName>
        <fullName evidence="5 6">Dephospho-CoA kinase</fullName>
        <ecNumber evidence="5 6">2.7.1.24</ecNumber>
    </recommendedName>
    <alternativeName>
        <fullName evidence="5">Dephosphocoenzyme A kinase</fullName>
    </alternativeName>
</protein>
<evidence type="ECO:0000256" key="3">
    <source>
        <dbReference type="ARBA" id="ARBA00022840"/>
    </source>
</evidence>
<keyword evidence="5" id="KW-0808">Transferase</keyword>
<gene>
    <name evidence="5 7" type="primary">coaE</name>
    <name evidence="7" type="ORF">GCM10011320_36240</name>
</gene>
<dbReference type="PROSITE" id="PS51219">
    <property type="entry name" value="DPCK"/>
    <property type="match status" value="1"/>
</dbReference>
<dbReference type="EC" id="2.7.1.24" evidence="5 6"/>
<feature type="binding site" evidence="5">
    <location>
        <begin position="11"/>
        <end position="16"/>
    </location>
    <ligand>
        <name>ATP</name>
        <dbReference type="ChEBI" id="CHEBI:30616"/>
    </ligand>
</feature>
<dbReference type="Proteomes" id="UP000661507">
    <property type="component" value="Unassembled WGS sequence"/>
</dbReference>
<name>A0A917KR97_9PROT</name>
<evidence type="ECO:0000256" key="1">
    <source>
        <dbReference type="ARBA" id="ARBA00009018"/>
    </source>
</evidence>
<evidence type="ECO:0000256" key="4">
    <source>
        <dbReference type="ARBA" id="ARBA00022993"/>
    </source>
</evidence>
<dbReference type="SUPFAM" id="SSF52540">
    <property type="entry name" value="P-loop containing nucleoside triphosphate hydrolases"/>
    <property type="match status" value="1"/>
</dbReference>
<comment type="caution">
    <text evidence="7">The sequence shown here is derived from an EMBL/GenBank/DDBJ whole genome shotgun (WGS) entry which is preliminary data.</text>
</comment>
<dbReference type="AlphaFoldDB" id="A0A917KR97"/>
<comment type="similarity">
    <text evidence="1 5">Belongs to the CoaE family.</text>
</comment>
<accession>A0A917KR97</accession>